<keyword evidence="2" id="KW-1185">Reference proteome</keyword>
<dbReference type="OrthoDB" id="6816093at2"/>
<sequence length="252" mass="26305">MSNTTSVAFGSGVLIATPSGANATPVQFGALQDVSLDFSFSSKQLFGQYQFPIAFARGEGKITGKAKFANIDGPLYNSCFFGQTLATGQKLWAYNEAGAVASSSPYTYTVANASAFDADLGIVYASSGLALTRVAASPSVGQYTLSAGVYTFNSGDSGKAILVSYSYTQTAAGSGTRSLLTNKLMGAAPTFQIDFYQTNANTAGAQWSLRLYTCVSTKLTVATKIQDFGIPELDFEAFANAANNIGEINTAI</sequence>
<dbReference type="RefSeq" id="WP_104506047.1">
    <property type="nucleotide sequence ID" value="NZ_JACIGC010000034.1"/>
</dbReference>
<reference evidence="1 2" key="1">
    <citation type="journal article" date="2018" name="Arch. Microbiol.">
        <title>New insights into the metabolic potential of the phototrophic purple bacterium Rhodopila globiformis DSM 161(T) from its draft genome sequence and evidence for a vanadium-dependent nitrogenase.</title>
        <authorList>
            <person name="Imhoff J.F."/>
            <person name="Rahn T."/>
            <person name="Kunzel S."/>
            <person name="Neulinger S.C."/>
        </authorList>
    </citation>
    <scope>NUCLEOTIDE SEQUENCE [LARGE SCALE GENOMIC DNA]</scope>
    <source>
        <strain evidence="1 2">DSM 16996</strain>
    </source>
</reference>
<evidence type="ECO:0000313" key="2">
    <source>
        <dbReference type="Proteomes" id="UP000239089"/>
    </source>
</evidence>
<organism evidence="1 2">
    <name type="scientific">Rhodoblastus sphagnicola</name>
    <dbReference type="NCBI Taxonomy" id="333368"/>
    <lineage>
        <taxon>Bacteria</taxon>
        <taxon>Pseudomonadati</taxon>
        <taxon>Pseudomonadota</taxon>
        <taxon>Alphaproteobacteria</taxon>
        <taxon>Hyphomicrobiales</taxon>
        <taxon>Rhodoblastaceae</taxon>
        <taxon>Rhodoblastus</taxon>
    </lineage>
</organism>
<accession>A0A2S6NG58</accession>
<comment type="caution">
    <text evidence="1">The sequence shown here is derived from an EMBL/GenBank/DDBJ whole genome shotgun (WGS) entry which is preliminary data.</text>
</comment>
<name>A0A2S6NG58_9HYPH</name>
<proteinExistence type="predicted"/>
<protein>
    <submittedName>
        <fullName evidence="1">Uncharacterized protein</fullName>
    </submittedName>
</protein>
<dbReference type="EMBL" id="NHSJ01000015">
    <property type="protein sequence ID" value="PPQ33635.1"/>
    <property type="molecule type" value="Genomic_DNA"/>
</dbReference>
<dbReference type="AlphaFoldDB" id="A0A2S6NG58"/>
<evidence type="ECO:0000313" key="1">
    <source>
        <dbReference type="EMBL" id="PPQ33635.1"/>
    </source>
</evidence>
<dbReference type="Proteomes" id="UP000239089">
    <property type="component" value="Unassembled WGS sequence"/>
</dbReference>
<gene>
    <name evidence="1" type="ORF">CCR94_01095</name>
</gene>